<dbReference type="InterPro" id="IPR044668">
    <property type="entry name" value="PuuD-like"/>
</dbReference>
<evidence type="ECO:0000256" key="2">
    <source>
        <dbReference type="ARBA" id="ARBA00052718"/>
    </source>
</evidence>
<dbReference type="Proteomes" id="UP000769766">
    <property type="component" value="Unassembled WGS sequence"/>
</dbReference>
<evidence type="ECO:0000313" key="7">
    <source>
        <dbReference type="Proteomes" id="UP000769766"/>
    </source>
</evidence>
<gene>
    <name evidence="6" type="ORF">HYY20_05080</name>
</gene>
<comment type="catalytic activity">
    <reaction evidence="2">
        <text>4-(gamma-L-glutamylamino)butanoate + H2O = 4-aminobutanoate + L-glutamate</text>
        <dbReference type="Rhea" id="RHEA:19737"/>
        <dbReference type="ChEBI" id="CHEBI:15377"/>
        <dbReference type="ChEBI" id="CHEBI:29985"/>
        <dbReference type="ChEBI" id="CHEBI:58800"/>
        <dbReference type="ChEBI" id="CHEBI:59888"/>
        <dbReference type="EC" id="3.5.1.94"/>
    </reaction>
</comment>
<reference evidence="6" key="1">
    <citation type="submission" date="2020-07" db="EMBL/GenBank/DDBJ databases">
        <title>Huge and variable diversity of episymbiotic CPR bacteria and DPANN archaea in groundwater ecosystems.</title>
        <authorList>
            <person name="He C.Y."/>
            <person name="Keren R."/>
            <person name="Whittaker M."/>
            <person name="Farag I.F."/>
            <person name="Doudna J."/>
            <person name="Cate J.H.D."/>
            <person name="Banfield J.F."/>
        </authorList>
    </citation>
    <scope>NUCLEOTIDE SEQUENCE</scope>
    <source>
        <strain evidence="6">NC_groundwater_672_Ag_B-0.1um_62_36</strain>
    </source>
</reference>
<dbReference type="CDD" id="cd01745">
    <property type="entry name" value="GATase1_2"/>
    <property type="match status" value="1"/>
</dbReference>
<proteinExistence type="inferred from homology"/>
<evidence type="ECO:0000313" key="6">
    <source>
        <dbReference type="EMBL" id="MBI2876236.1"/>
    </source>
</evidence>
<dbReference type="InterPro" id="IPR029062">
    <property type="entry name" value="Class_I_gatase-like"/>
</dbReference>
<sequence length="241" mass="26983">MKRPRIGVTSWHHRPKRDDERWEYIRETYTRAVYRAGGLPLVLPMPGADPDLLEAYLDSLDGLLFTGGEDVHPEFYGETVRPACGEIDRERDELELGLARLALDRGLPLLGICRGLQLLNVVCGGTLYQDLRERPGTLPEHYADREERARLRHAVQILPGTQLSQIMGAAELQVTSTHHQLICRLGQGLEVGAVSPDGAIEGIERPDHPFFLAVQWHPERMADYDAHQRALFEALVAAAGQ</sequence>
<evidence type="ECO:0000256" key="3">
    <source>
        <dbReference type="ARBA" id="ARBA00055068"/>
    </source>
</evidence>
<dbReference type="InterPro" id="IPR011697">
    <property type="entry name" value="Peptidase_C26"/>
</dbReference>
<protein>
    <recommendedName>
        <fullName evidence="5">gamma-glutamyl-gamma-aminobutyrate hydrolase</fullName>
        <ecNumber evidence="5">3.5.1.94</ecNumber>
    </recommendedName>
</protein>
<comment type="caution">
    <text evidence="6">The sequence shown here is derived from an EMBL/GenBank/DDBJ whole genome shotgun (WGS) entry which is preliminary data.</text>
</comment>
<dbReference type="EC" id="3.5.1.94" evidence="5"/>
<dbReference type="PANTHER" id="PTHR43235">
    <property type="entry name" value="GLUTAMINE AMIDOTRANSFERASE PB2B2.05-RELATED"/>
    <property type="match status" value="1"/>
</dbReference>
<dbReference type="GO" id="GO:0033969">
    <property type="term" value="F:gamma-glutamyl-gamma-aminobutyrate hydrolase activity"/>
    <property type="evidence" value="ECO:0007669"/>
    <property type="project" value="UniProtKB-EC"/>
</dbReference>
<comment type="function">
    <text evidence="3">Involved in the breakdown of putrescine via hydrolysis of the gamma-glutamyl linkage of gamma-glutamyl-gamma-aminobutyrate.</text>
</comment>
<dbReference type="PROSITE" id="PS51273">
    <property type="entry name" value="GATASE_TYPE_1"/>
    <property type="match status" value="1"/>
</dbReference>
<dbReference type="Gene3D" id="3.40.50.880">
    <property type="match status" value="1"/>
</dbReference>
<dbReference type="PANTHER" id="PTHR43235:SF1">
    <property type="entry name" value="GLUTAMINE AMIDOTRANSFERASE PB2B2.05-RELATED"/>
    <property type="match status" value="1"/>
</dbReference>
<organism evidence="6 7">
    <name type="scientific">Tectimicrobiota bacterium</name>
    <dbReference type="NCBI Taxonomy" id="2528274"/>
    <lineage>
        <taxon>Bacteria</taxon>
        <taxon>Pseudomonadati</taxon>
        <taxon>Nitrospinota/Tectimicrobiota group</taxon>
        <taxon>Candidatus Tectimicrobiota</taxon>
    </lineage>
</organism>
<dbReference type="AlphaFoldDB" id="A0A932CMP3"/>
<comment type="similarity">
    <text evidence="1">Belongs to the peptidase C26 family.</text>
</comment>
<comment type="pathway">
    <text evidence="4">Amine and polyamine degradation; putrescine degradation; 4-aminobutanoate from putrescine: step 4/4.</text>
</comment>
<dbReference type="GO" id="GO:0005829">
    <property type="term" value="C:cytosol"/>
    <property type="evidence" value="ECO:0007669"/>
    <property type="project" value="TreeGrafter"/>
</dbReference>
<dbReference type="EMBL" id="JACPRF010000157">
    <property type="protein sequence ID" value="MBI2876236.1"/>
    <property type="molecule type" value="Genomic_DNA"/>
</dbReference>
<keyword evidence="6" id="KW-0378">Hydrolase</keyword>
<evidence type="ECO:0000256" key="4">
    <source>
        <dbReference type="ARBA" id="ARBA00060634"/>
    </source>
</evidence>
<dbReference type="SUPFAM" id="SSF52317">
    <property type="entry name" value="Class I glutamine amidotransferase-like"/>
    <property type="match status" value="1"/>
</dbReference>
<evidence type="ECO:0000256" key="1">
    <source>
        <dbReference type="ARBA" id="ARBA00011083"/>
    </source>
</evidence>
<evidence type="ECO:0000256" key="5">
    <source>
        <dbReference type="ARBA" id="ARBA00066788"/>
    </source>
</evidence>
<dbReference type="FunFam" id="3.40.50.880:FF:000030">
    <property type="entry name" value="Gamma-glutamyl-gamma-aminobutyrate hydrolase PuuD"/>
    <property type="match status" value="1"/>
</dbReference>
<dbReference type="Pfam" id="PF07722">
    <property type="entry name" value="Peptidase_C26"/>
    <property type="match status" value="1"/>
</dbReference>
<name>A0A932CMP3_UNCTE</name>
<accession>A0A932CMP3</accession>